<evidence type="ECO:0000313" key="1">
    <source>
        <dbReference type="EMBL" id="SHG90506.1"/>
    </source>
</evidence>
<dbReference type="Proteomes" id="UP000184074">
    <property type="component" value="Unassembled WGS sequence"/>
</dbReference>
<evidence type="ECO:0000313" key="2">
    <source>
        <dbReference type="Proteomes" id="UP000184074"/>
    </source>
</evidence>
<sequence length="34" mass="3787">MTTSTPIRVEIVSDVVCPWCVIGYFQLAKASRDT</sequence>
<dbReference type="InterPro" id="IPR036249">
    <property type="entry name" value="Thioredoxin-like_sf"/>
</dbReference>
<dbReference type="STRING" id="1508389.SAMN05444003_1490"/>
<gene>
    <name evidence="1" type="ORF">SAMN05444003_1490</name>
</gene>
<dbReference type="EMBL" id="FQXB01000001">
    <property type="protein sequence ID" value="SHG90506.1"/>
    <property type="molecule type" value="Genomic_DNA"/>
</dbReference>
<evidence type="ECO:0008006" key="3">
    <source>
        <dbReference type="Google" id="ProtNLM"/>
    </source>
</evidence>
<accession>A0A1M5NLR9</accession>
<proteinExistence type="predicted"/>
<dbReference type="AlphaFoldDB" id="A0A1M5NLR9"/>
<keyword evidence="2" id="KW-1185">Reference proteome</keyword>
<dbReference type="Gene3D" id="3.40.30.10">
    <property type="entry name" value="Glutaredoxin"/>
    <property type="match status" value="1"/>
</dbReference>
<name>A0A1M5NLR9_9RHOB</name>
<protein>
    <recommendedName>
        <fullName evidence="3">DSBA-like thioredoxin domain-containing protein</fullName>
    </recommendedName>
</protein>
<organism evidence="1 2">
    <name type="scientific">Cognatiyoonia sediminum</name>
    <dbReference type="NCBI Taxonomy" id="1508389"/>
    <lineage>
        <taxon>Bacteria</taxon>
        <taxon>Pseudomonadati</taxon>
        <taxon>Pseudomonadota</taxon>
        <taxon>Alphaproteobacteria</taxon>
        <taxon>Rhodobacterales</taxon>
        <taxon>Paracoccaceae</taxon>
        <taxon>Cognatiyoonia</taxon>
    </lineage>
</organism>
<dbReference type="SUPFAM" id="SSF52833">
    <property type="entry name" value="Thioredoxin-like"/>
    <property type="match status" value="1"/>
</dbReference>
<reference evidence="1 2" key="1">
    <citation type="submission" date="2016-11" db="EMBL/GenBank/DDBJ databases">
        <authorList>
            <person name="Jaros S."/>
            <person name="Januszkiewicz K."/>
            <person name="Wedrychowicz H."/>
        </authorList>
    </citation>
    <scope>NUCLEOTIDE SEQUENCE [LARGE SCALE GENOMIC DNA]</scope>
    <source>
        <strain evidence="1 2">DSM 28715</strain>
    </source>
</reference>